<feature type="binding site" evidence="5">
    <location>
        <position position="234"/>
    </location>
    <ligand>
        <name>(2E)-4-hydroxy-3-methylbut-2-enyl diphosphate</name>
        <dbReference type="ChEBI" id="CHEBI:128753"/>
    </ligand>
</feature>
<comment type="catalytic activity">
    <reaction evidence="5">
        <text>isopentenyl diphosphate + 2 oxidized [2Fe-2S]-[ferredoxin] + H2O = (2E)-4-hydroxy-3-methylbut-2-enyl diphosphate + 2 reduced [2Fe-2S]-[ferredoxin] + 2 H(+)</text>
        <dbReference type="Rhea" id="RHEA:24488"/>
        <dbReference type="Rhea" id="RHEA-COMP:10000"/>
        <dbReference type="Rhea" id="RHEA-COMP:10001"/>
        <dbReference type="ChEBI" id="CHEBI:15377"/>
        <dbReference type="ChEBI" id="CHEBI:15378"/>
        <dbReference type="ChEBI" id="CHEBI:33737"/>
        <dbReference type="ChEBI" id="CHEBI:33738"/>
        <dbReference type="ChEBI" id="CHEBI:128753"/>
        <dbReference type="ChEBI" id="CHEBI:128769"/>
        <dbReference type="EC" id="1.17.7.4"/>
    </reaction>
</comment>
<feature type="binding site" evidence="5">
    <location>
        <position position="49"/>
    </location>
    <ligand>
        <name>dimethylallyl diphosphate</name>
        <dbReference type="ChEBI" id="CHEBI:57623"/>
    </ligand>
</feature>
<feature type="binding site" evidence="5">
    <location>
        <position position="107"/>
    </location>
    <ligand>
        <name>[4Fe-4S] cluster</name>
        <dbReference type="ChEBI" id="CHEBI:49883"/>
    </ligand>
</feature>
<dbReference type="GO" id="GO:0019288">
    <property type="term" value="P:isopentenyl diphosphate biosynthetic process, methylerythritol 4-phosphate pathway"/>
    <property type="evidence" value="ECO:0007669"/>
    <property type="project" value="UniProtKB-UniRule"/>
</dbReference>
<organism evidence="6 7">
    <name type="scientific">Candidatus Anoxymicrobium japonicum</name>
    <dbReference type="NCBI Taxonomy" id="2013648"/>
    <lineage>
        <taxon>Bacteria</taxon>
        <taxon>Bacillati</taxon>
        <taxon>Actinomycetota</taxon>
        <taxon>Candidatus Geothermincolia</taxon>
        <taxon>Candidatus Geothermincolales</taxon>
        <taxon>Candidatus Anoxymicrobiaceae</taxon>
        <taxon>Candidatus Anoxymicrobium</taxon>
    </lineage>
</organism>
<gene>
    <name evidence="5 6" type="primary">ispH</name>
    <name evidence="6" type="ORF">CVT63_01195</name>
</gene>
<dbReference type="Proteomes" id="UP000233654">
    <property type="component" value="Unassembled WGS sequence"/>
</dbReference>
<dbReference type="GO" id="GO:0051539">
    <property type="term" value="F:4 iron, 4 sulfur cluster binding"/>
    <property type="evidence" value="ECO:0007669"/>
    <property type="project" value="UniProtKB-UniRule"/>
</dbReference>
<reference evidence="6 7" key="1">
    <citation type="journal article" date="2017" name="ISME J.">
        <title>Potential for microbial H2 and metal transformations associated with novel bacteria and archaea in deep terrestrial subsurface sediments.</title>
        <authorList>
            <person name="Hernsdorf A.W."/>
            <person name="Amano Y."/>
            <person name="Miyakawa K."/>
            <person name="Ise K."/>
            <person name="Suzuki Y."/>
            <person name="Anantharaman K."/>
            <person name="Probst A."/>
            <person name="Burstein D."/>
            <person name="Thomas B.C."/>
            <person name="Banfield J.F."/>
        </authorList>
    </citation>
    <scope>NUCLEOTIDE SEQUENCE [LARGE SCALE GENOMIC DNA]</scope>
    <source>
        <strain evidence="6">HGW-Actinobacteria-3</strain>
    </source>
</reference>
<comment type="pathway">
    <text evidence="5">Isoprenoid biosynthesis; isopentenyl diphosphate biosynthesis via DXP pathway; isopentenyl diphosphate from 1-deoxy-D-xylulose 5-phosphate: step 6/6.</text>
</comment>
<feature type="binding site" evidence="5">
    <location>
        <position position="278"/>
    </location>
    <ligand>
        <name>dimethylallyl diphosphate</name>
        <dbReference type="ChEBI" id="CHEBI:57623"/>
    </ligand>
</feature>
<feature type="binding site" evidence="5">
    <location>
        <position position="234"/>
    </location>
    <ligand>
        <name>isopentenyl diphosphate</name>
        <dbReference type="ChEBI" id="CHEBI:128769"/>
    </ligand>
</feature>
<feature type="binding site" evidence="5">
    <location>
        <position position="135"/>
    </location>
    <ligand>
        <name>dimethylallyl diphosphate</name>
        <dbReference type="ChEBI" id="CHEBI:57623"/>
    </ligand>
</feature>
<dbReference type="UniPathway" id="UPA00059">
    <property type="reaction ID" value="UER00105"/>
</dbReference>
<dbReference type="GO" id="GO:0046872">
    <property type="term" value="F:metal ion binding"/>
    <property type="evidence" value="ECO:0007669"/>
    <property type="project" value="UniProtKB-KW"/>
</dbReference>
<feature type="binding site" evidence="5">
    <location>
        <position position="49"/>
    </location>
    <ligand>
        <name>isopentenyl diphosphate</name>
        <dbReference type="ChEBI" id="CHEBI:128769"/>
    </ligand>
</feature>
<feature type="active site" description="Proton donor" evidence="5">
    <location>
        <position position="137"/>
    </location>
</feature>
<keyword evidence="5" id="KW-0560">Oxidoreductase</keyword>
<dbReference type="GO" id="GO:0016114">
    <property type="term" value="P:terpenoid biosynthetic process"/>
    <property type="evidence" value="ECO:0007669"/>
    <property type="project" value="UniProtKB-UniRule"/>
</dbReference>
<feature type="binding site" evidence="5">
    <location>
        <position position="178"/>
    </location>
    <ligand>
        <name>(2E)-4-hydroxy-3-methylbut-2-enyl diphosphate</name>
        <dbReference type="ChEBI" id="CHEBI:128753"/>
    </ligand>
</feature>
<dbReference type="CDD" id="cd13944">
    <property type="entry name" value="lytB_ispH"/>
    <property type="match status" value="1"/>
</dbReference>
<dbReference type="PANTHER" id="PTHR30426">
    <property type="entry name" value="4-HYDROXY-3-METHYLBUT-2-ENYL DIPHOSPHATE REDUCTASE"/>
    <property type="match status" value="1"/>
</dbReference>
<dbReference type="AlphaFoldDB" id="A0A2N3G803"/>
<feature type="binding site" evidence="5">
    <location>
        <position position="235"/>
    </location>
    <ligand>
        <name>dimethylallyl diphosphate</name>
        <dbReference type="ChEBI" id="CHEBI:57623"/>
    </ligand>
</feature>
<comment type="function">
    <text evidence="5">Catalyzes the conversion of 1-hydroxy-2-methyl-2-(E)-butenyl 4-diphosphate (HMBPP) into a mixture of isopentenyl diphosphate (IPP) and dimethylallyl diphosphate (DMAPP). Acts in the terminal step of the DOXP/MEP pathway for isoprenoid precursor biosynthesis.</text>
</comment>
<comment type="similarity">
    <text evidence="5">Belongs to the IspH family.</text>
</comment>
<comment type="cofactor">
    <cofactor evidence="5">
        <name>[4Fe-4S] cluster</name>
        <dbReference type="ChEBI" id="CHEBI:49883"/>
    </cofactor>
    <text evidence="5">Binds 1 [4Fe-4S] cluster per subunit.</text>
</comment>
<comment type="caution">
    <text evidence="6">The sequence shown here is derived from an EMBL/GenBank/DDBJ whole genome shotgun (WGS) entry which is preliminary data.</text>
</comment>
<feature type="binding site" evidence="5">
    <location>
        <position position="235"/>
    </location>
    <ligand>
        <name>(2E)-4-hydroxy-3-methylbut-2-enyl diphosphate</name>
        <dbReference type="ChEBI" id="CHEBI:128753"/>
    </ligand>
</feature>
<keyword evidence="4 5" id="KW-0411">Iron-sulfur</keyword>
<comment type="pathway">
    <text evidence="5">Isoprenoid biosynthesis; dimethylallyl diphosphate biosynthesis; dimethylallyl diphosphate from (2E)-4-hydroxy-3-methylbutenyl diphosphate: step 1/1.</text>
</comment>
<dbReference type="GO" id="GO:0051745">
    <property type="term" value="F:4-hydroxy-3-methylbut-2-enyl diphosphate reductase activity"/>
    <property type="evidence" value="ECO:0007669"/>
    <property type="project" value="UniProtKB-UniRule"/>
</dbReference>
<evidence type="ECO:0000256" key="2">
    <source>
        <dbReference type="ARBA" id="ARBA00022723"/>
    </source>
</evidence>
<keyword evidence="3 5" id="KW-0408">Iron</keyword>
<feature type="binding site" evidence="5">
    <location>
        <position position="85"/>
    </location>
    <ligand>
        <name>(2E)-4-hydroxy-3-methylbut-2-enyl diphosphate</name>
        <dbReference type="ChEBI" id="CHEBI:128753"/>
    </ligand>
</feature>
<sequence length="296" mass="31724">MLYLEHMAINIEVTRDSSFCPGVDRAFKIAEKILLEKGGRTFSVGPLIHNPEVVRRLGTLGLEVIDPDDARLPDLRGHNVVIRSHGIDTATEQKLQELGAVLVDATCPTVKRAQQATRRLLETGHRVVVLGAASHPEVRSIVGRAGGPVAVLQTANEAALWAEIETDRPAPVGIVCQTTISRDLLSAVRAVLAPVFDEITVMDTICASVTRRQEEASELAGRVDVMIVVGGRNSSNTSQLVEKCEAAAVPTHLIENASEIDPEWLEGVASAGVTGGASTPEWLIKETTEKLRALAS</sequence>
<name>A0A2N3G803_9ACTN</name>
<dbReference type="EC" id="1.17.7.4" evidence="5"/>
<proteinExistence type="inferred from homology"/>
<feature type="binding site" evidence="5">
    <location>
        <position position="85"/>
    </location>
    <ligand>
        <name>isopentenyl diphosphate</name>
        <dbReference type="ChEBI" id="CHEBI:128769"/>
    </ligand>
</feature>
<keyword evidence="5" id="KW-0414">Isoprene biosynthesis</keyword>
<evidence type="ECO:0000256" key="4">
    <source>
        <dbReference type="ARBA" id="ARBA00023014"/>
    </source>
</evidence>
<feature type="binding site" evidence="5">
    <location>
        <position position="234"/>
    </location>
    <ligand>
        <name>dimethylallyl diphosphate</name>
        <dbReference type="ChEBI" id="CHEBI:57623"/>
    </ligand>
</feature>
<dbReference type="HAMAP" id="MF_00191">
    <property type="entry name" value="IspH"/>
    <property type="match status" value="1"/>
</dbReference>
<feature type="binding site" evidence="5">
    <location>
        <position position="135"/>
    </location>
    <ligand>
        <name>(2E)-4-hydroxy-3-methylbut-2-enyl diphosphate</name>
        <dbReference type="ChEBI" id="CHEBI:128753"/>
    </ligand>
</feature>
<evidence type="ECO:0000256" key="5">
    <source>
        <dbReference type="HAMAP-Rule" id="MF_00191"/>
    </source>
</evidence>
<protein>
    <recommendedName>
        <fullName evidence="5">4-hydroxy-3-methylbut-2-enyl diphosphate reductase</fullName>
        <shortName evidence="5">HMBPP reductase</shortName>
        <ecNumber evidence="5">1.17.7.4</ecNumber>
    </recommendedName>
</protein>
<feature type="binding site" evidence="5">
    <location>
        <position position="135"/>
    </location>
    <ligand>
        <name>isopentenyl diphosphate</name>
        <dbReference type="ChEBI" id="CHEBI:128769"/>
    </ligand>
</feature>
<feature type="binding site" evidence="5">
    <location>
        <position position="236"/>
    </location>
    <ligand>
        <name>isopentenyl diphosphate</name>
        <dbReference type="ChEBI" id="CHEBI:128769"/>
    </ligand>
</feature>
<dbReference type="Pfam" id="PF02401">
    <property type="entry name" value="LYTB"/>
    <property type="match status" value="1"/>
</dbReference>
<dbReference type="InterPro" id="IPR003451">
    <property type="entry name" value="LytB/IspH"/>
</dbReference>
<dbReference type="UniPathway" id="UPA00056">
    <property type="reaction ID" value="UER00097"/>
</dbReference>
<dbReference type="EMBL" id="PHEX01000006">
    <property type="protein sequence ID" value="PKQ28752.1"/>
    <property type="molecule type" value="Genomic_DNA"/>
</dbReference>
<keyword evidence="1 5" id="KW-0004">4Fe-4S</keyword>
<feature type="binding site" evidence="5">
    <location>
        <position position="20"/>
    </location>
    <ligand>
        <name>[4Fe-4S] cluster</name>
        <dbReference type="ChEBI" id="CHEBI:49883"/>
    </ligand>
</feature>
<feature type="binding site" evidence="5">
    <location>
        <position position="206"/>
    </location>
    <ligand>
        <name>[4Fe-4S] cluster</name>
        <dbReference type="ChEBI" id="CHEBI:49883"/>
    </ligand>
</feature>
<comment type="catalytic activity">
    <reaction evidence="5">
        <text>dimethylallyl diphosphate + 2 oxidized [2Fe-2S]-[ferredoxin] + H2O = (2E)-4-hydroxy-3-methylbut-2-enyl diphosphate + 2 reduced [2Fe-2S]-[ferredoxin] + 2 H(+)</text>
        <dbReference type="Rhea" id="RHEA:24825"/>
        <dbReference type="Rhea" id="RHEA-COMP:10000"/>
        <dbReference type="Rhea" id="RHEA-COMP:10001"/>
        <dbReference type="ChEBI" id="CHEBI:15377"/>
        <dbReference type="ChEBI" id="CHEBI:15378"/>
        <dbReference type="ChEBI" id="CHEBI:33737"/>
        <dbReference type="ChEBI" id="CHEBI:33738"/>
        <dbReference type="ChEBI" id="CHEBI:57623"/>
        <dbReference type="ChEBI" id="CHEBI:128753"/>
        <dbReference type="EC" id="1.17.7.4"/>
    </reaction>
</comment>
<feature type="binding site" evidence="5">
    <location>
        <position position="235"/>
    </location>
    <ligand>
        <name>isopentenyl diphosphate</name>
        <dbReference type="ChEBI" id="CHEBI:128769"/>
    </ligand>
</feature>
<dbReference type="PANTHER" id="PTHR30426:SF0">
    <property type="entry name" value="4-HYDROXY-3-METHYLBUT-2-ENYL DIPHOSPHATE REDUCTASE"/>
    <property type="match status" value="1"/>
</dbReference>
<feature type="binding site" evidence="5">
    <location>
        <position position="236"/>
    </location>
    <ligand>
        <name>(2E)-4-hydroxy-3-methylbut-2-enyl diphosphate</name>
        <dbReference type="ChEBI" id="CHEBI:128753"/>
    </ligand>
</feature>
<dbReference type="Gene3D" id="3.40.50.11270">
    <property type="match status" value="1"/>
</dbReference>
<dbReference type="Gene3D" id="3.40.1010.20">
    <property type="entry name" value="4-hydroxy-3-methylbut-2-enyl diphosphate reductase, catalytic domain"/>
    <property type="match status" value="2"/>
</dbReference>
<accession>A0A2N3G803</accession>
<evidence type="ECO:0000313" key="6">
    <source>
        <dbReference type="EMBL" id="PKQ28752.1"/>
    </source>
</evidence>
<feature type="binding site" evidence="5">
    <location>
        <position position="85"/>
    </location>
    <ligand>
        <name>dimethylallyl diphosphate</name>
        <dbReference type="ChEBI" id="CHEBI:57623"/>
    </ligand>
</feature>
<dbReference type="GO" id="GO:0050992">
    <property type="term" value="P:dimethylallyl diphosphate biosynthetic process"/>
    <property type="evidence" value="ECO:0007669"/>
    <property type="project" value="UniProtKB-UniRule"/>
</dbReference>
<dbReference type="NCBIfam" id="TIGR00216">
    <property type="entry name" value="ispH_lytB"/>
    <property type="match status" value="1"/>
</dbReference>
<evidence type="ECO:0000256" key="1">
    <source>
        <dbReference type="ARBA" id="ARBA00022485"/>
    </source>
</evidence>
<keyword evidence="2 5" id="KW-0479">Metal-binding</keyword>
<feature type="binding site" evidence="5">
    <location>
        <position position="278"/>
    </location>
    <ligand>
        <name>isopentenyl diphosphate</name>
        <dbReference type="ChEBI" id="CHEBI:128769"/>
    </ligand>
</feature>
<feature type="binding site" evidence="5">
    <location>
        <position position="236"/>
    </location>
    <ligand>
        <name>dimethylallyl diphosphate</name>
        <dbReference type="ChEBI" id="CHEBI:57623"/>
    </ligand>
</feature>
<evidence type="ECO:0000313" key="7">
    <source>
        <dbReference type="Proteomes" id="UP000233654"/>
    </source>
</evidence>
<feature type="binding site" evidence="5">
    <location>
        <position position="49"/>
    </location>
    <ligand>
        <name>(2E)-4-hydroxy-3-methylbut-2-enyl diphosphate</name>
        <dbReference type="ChEBI" id="CHEBI:128753"/>
    </ligand>
</feature>
<feature type="binding site" evidence="5">
    <location>
        <position position="278"/>
    </location>
    <ligand>
        <name>(2E)-4-hydroxy-3-methylbut-2-enyl diphosphate</name>
        <dbReference type="ChEBI" id="CHEBI:128753"/>
    </ligand>
</feature>
<evidence type="ECO:0000256" key="3">
    <source>
        <dbReference type="ARBA" id="ARBA00023004"/>
    </source>
</evidence>